<dbReference type="Proteomes" id="UP001234916">
    <property type="component" value="Chromosome"/>
</dbReference>
<dbReference type="EMBL" id="CP107246">
    <property type="protein sequence ID" value="WIM04790.1"/>
    <property type="molecule type" value="Genomic_DNA"/>
</dbReference>
<evidence type="ECO:0000313" key="1">
    <source>
        <dbReference type="EMBL" id="WIM04790.1"/>
    </source>
</evidence>
<proteinExistence type="predicted"/>
<evidence type="ECO:0008006" key="2">
    <source>
        <dbReference type="Google" id="ProtNLM"/>
    </source>
</evidence>
<dbReference type="AlphaFoldDB" id="A0AA49FJV0"/>
<sequence length="105" mass="10459">MPAPILHLGATVTCMHAGPATPLAPFPRVMVSGQPVTTLSTPYAITGCALTGTPNPPCVTAQWVVGAVRVLAGGVPVLLQTGQAVCVPTGTGLLPLAAQPRVLAT</sequence>
<organism evidence="1">
    <name type="scientific">Candidatus Nitricoxidivorans perseverans</name>
    <dbReference type="NCBI Taxonomy" id="2975601"/>
    <lineage>
        <taxon>Bacteria</taxon>
        <taxon>Pseudomonadati</taxon>
        <taxon>Pseudomonadota</taxon>
        <taxon>Betaproteobacteria</taxon>
        <taxon>Nitrosomonadales</taxon>
        <taxon>Sterolibacteriaceae</taxon>
        <taxon>Candidatus Nitricoxidivorans</taxon>
    </lineage>
</organism>
<accession>A0AA49FJV0</accession>
<protein>
    <recommendedName>
        <fullName evidence="2">DUF4280 domain-containing protein</fullName>
    </recommendedName>
</protein>
<reference evidence="1" key="1">
    <citation type="journal article" date="2023" name="Nat. Microbiol.">
        <title>Enrichment and characterization of a nitric oxide-reducing microbial community in a continuous bioreactor.</title>
        <authorList>
            <person name="Garrido-Amador P."/>
            <person name="Stortenbeker N."/>
            <person name="Wessels H.J.C.T."/>
            <person name="Speth D.R."/>
            <person name="Garcia-Heredia I."/>
            <person name="Kartal B."/>
        </authorList>
    </citation>
    <scope>NUCLEOTIDE SEQUENCE</scope>
    <source>
        <strain evidence="1">MAG1</strain>
    </source>
</reference>
<name>A0AA49FJV0_9PROT</name>
<gene>
    <name evidence="1" type="ORF">OHM77_08760</name>
</gene>
<dbReference type="KEGG" id="npv:OHM77_08760"/>